<evidence type="ECO:0000313" key="1">
    <source>
        <dbReference type="EMBL" id="ADH63080.1"/>
    </source>
</evidence>
<organism evidence="1 2">
    <name type="scientific">Allomeiothermus silvanus (strain ATCC 700542 / DSM 9946 / NBRC 106475 / NCIMB 13440 / VI-R2)</name>
    <name type="common">Thermus silvanus</name>
    <dbReference type="NCBI Taxonomy" id="526227"/>
    <lineage>
        <taxon>Bacteria</taxon>
        <taxon>Thermotogati</taxon>
        <taxon>Deinococcota</taxon>
        <taxon>Deinococci</taxon>
        <taxon>Thermales</taxon>
        <taxon>Thermaceae</taxon>
        <taxon>Allomeiothermus</taxon>
    </lineage>
</organism>
<protein>
    <submittedName>
        <fullName evidence="1">Uncharacterized protein</fullName>
    </submittedName>
</protein>
<gene>
    <name evidence="1" type="ordered locus">Mesil_1182</name>
</gene>
<name>D7BDS9_ALLS1</name>
<sequence length="34" mass="4003">MLYLLWPIVFIGLLVFAFRKPKGKRWGWVLGAIL</sequence>
<dbReference type="EMBL" id="CP002042">
    <property type="protein sequence ID" value="ADH63080.1"/>
    <property type="molecule type" value="Genomic_DNA"/>
</dbReference>
<dbReference type="KEGG" id="msv:Mesil_1182"/>
<evidence type="ECO:0000313" key="2">
    <source>
        <dbReference type="Proteomes" id="UP000001916"/>
    </source>
</evidence>
<dbReference type="AlphaFoldDB" id="D7BDS9"/>
<dbReference type="Proteomes" id="UP000001916">
    <property type="component" value="Chromosome"/>
</dbReference>
<dbReference type="HOGENOM" id="CLU_3374586_0_0_0"/>
<dbReference type="STRING" id="526227.Mesil_1182"/>
<keyword evidence="2" id="KW-1185">Reference proteome</keyword>
<proteinExistence type="predicted"/>
<accession>D7BDS9</accession>
<reference evidence="1 2" key="1">
    <citation type="journal article" date="2010" name="Stand. Genomic Sci.">
        <title>Complete genome sequence of Meiothermus silvanus type strain (VI-R2).</title>
        <authorList>
            <person name="Sikorski J."/>
            <person name="Tindall B.J."/>
            <person name="Lowry S."/>
            <person name="Lucas S."/>
            <person name="Nolan M."/>
            <person name="Copeland A."/>
            <person name="Glavina Del Rio T."/>
            <person name="Tice H."/>
            <person name="Cheng J.F."/>
            <person name="Han C."/>
            <person name="Pitluck S."/>
            <person name="Liolios K."/>
            <person name="Ivanova N."/>
            <person name="Mavromatis K."/>
            <person name="Mikhailova N."/>
            <person name="Pati A."/>
            <person name="Goodwin L."/>
            <person name="Chen A."/>
            <person name="Palaniappan K."/>
            <person name="Land M."/>
            <person name="Hauser L."/>
            <person name="Chang Y.J."/>
            <person name="Jeffries C.D."/>
            <person name="Rohde M."/>
            <person name="Goker M."/>
            <person name="Woyke T."/>
            <person name="Bristow J."/>
            <person name="Eisen J.A."/>
            <person name="Markowitz V."/>
            <person name="Hugenholtz P."/>
            <person name="Kyrpides N.C."/>
            <person name="Klenk H.P."/>
            <person name="Lapidus A."/>
        </authorList>
    </citation>
    <scope>NUCLEOTIDE SEQUENCE [LARGE SCALE GENOMIC DNA]</scope>
    <source>
        <strain evidence="2">ATCC 700542 / DSM 9946 / VI-R2</strain>
    </source>
</reference>